<reference evidence="2 3" key="1">
    <citation type="submission" date="2018-11" db="EMBL/GenBank/DDBJ databases">
        <authorList>
            <consortium name="Pathogen Informatics"/>
        </authorList>
    </citation>
    <scope>NUCLEOTIDE SEQUENCE [LARGE SCALE GENOMIC DNA]</scope>
</reference>
<evidence type="ECO:0000313" key="2">
    <source>
        <dbReference type="EMBL" id="VDM86015.1"/>
    </source>
</evidence>
<proteinExistence type="predicted"/>
<gene>
    <name evidence="2" type="ORF">SVUK_LOCUS21013</name>
</gene>
<evidence type="ECO:0000256" key="1">
    <source>
        <dbReference type="SAM" id="MobiDB-lite"/>
    </source>
</evidence>
<dbReference type="EMBL" id="UYYB01148800">
    <property type="protein sequence ID" value="VDM86015.1"/>
    <property type="molecule type" value="Genomic_DNA"/>
</dbReference>
<organism evidence="2 3">
    <name type="scientific">Strongylus vulgaris</name>
    <name type="common">Blood worm</name>
    <dbReference type="NCBI Taxonomy" id="40348"/>
    <lineage>
        <taxon>Eukaryota</taxon>
        <taxon>Metazoa</taxon>
        <taxon>Ecdysozoa</taxon>
        <taxon>Nematoda</taxon>
        <taxon>Chromadorea</taxon>
        <taxon>Rhabditida</taxon>
        <taxon>Rhabditina</taxon>
        <taxon>Rhabditomorpha</taxon>
        <taxon>Strongyloidea</taxon>
        <taxon>Strongylidae</taxon>
        <taxon>Strongylus</taxon>
    </lineage>
</organism>
<feature type="region of interest" description="Disordered" evidence="1">
    <location>
        <begin position="1"/>
        <end position="54"/>
    </location>
</feature>
<sequence>MLSVSPVVESYPSRAASSTSCGVGQMPPPDRVRQKSLNRSPAHPDAAVSFNFFS</sequence>
<keyword evidence="3" id="KW-1185">Reference proteome</keyword>
<name>A0A3P7LUP2_STRVU</name>
<dbReference type="Proteomes" id="UP000270094">
    <property type="component" value="Unassembled WGS sequence"/>
</dbReference>
<protein>
    <submittedName>
        <fullName evidence="2">Uncharacterized protein</fullName>
    </submittedName>
</protein>
<accession>A0A3P7LUP2</accession>
<dbReference type="AlphaFoldDB" id="A0A3P7LUP2"/>
<evidence type="ECO:0000313" key="3">
    <source>
        <dbReference type="Proteomes" id="UP000270094"/>
    </source>
</evidence>